<evidence type="ECO:0000256" key="2">
    <source>
        <dbReference type="ARBA" id="ARBA00023315"/>
    </source>
</evidence>
<evidence type="ECO:0000259" key="3">
    <source>
        <dbReference type="PROSITE" id="PS51186"/>
    </source>
</evidence>
<dbReference type="Pfam" id="PF00583">
    <property type="entry name" value="Acetyltransf_1"/>
    <property type="match status" value="1"/>
</dbReference>
<name>A0ABV9SA88_9PSEU</name>
<organism evidence="4 5">
    <name type="scientific">Actinophytocola glycyrrhizae</name>
    <dbReference type="NCBI Taxonomy" id="2044873"/>
    <lineage>
        <taxon>Bacteria</taxon>
        <taxon>Bacillati</taxon>
        <taxon>Actinomycetota</taxon>
        <taxon>Actinomycetes</taxon>
        <taxon>Pseudonocardiales</taxon>
        <taxon>Pseudonocardiaceae</taxon>
    </lineage>
</organism>
<sequence>MNDAPAIHIGPLAAAHAGEALTVQRAAYVTEAQHYDAPRIPPLTETLDELRGDLMSGVPAFGAWTGTRLAGSVRGRVDGDRMEVARFSVAPDLQGQGIGSALLSAVEAAAPTEVRTFWLVTGADSEASLRLYRKAGYEVVADTTDAVGVALVVLEKVRS</sequence>
<dbReference type="CDD" id="cd04301">
    <property type="entry name" value="NAT_SF"/>
    <property type="match status" value="1"/>
</dbReference>
<dbReference type="InterPro" id="IPR050832">
    <property type="entry name" value="Bact_Acetyltransf"/>
</dbReference>
<dbReference type="InterPro" id="IPR000182">
    <property type="entry name" value="GNAT_dom"/>
</dbReference>
<dbReference type="EMBL" id="JBHSIS010000020">
    <property type="protein sequence ID" value="MFC4857402.1"/>
    <property type="molecule type" value="Genomic_DNA"/>
</dbReference>
<comment type="caution">
    <text evidence="4">The sequence shown here is derived from an EMBL/GenBank/DDBJ whole genome shotgun (WGS) entry which is preliminary data.</text>
</comment>
<feature type="domain" description="N-acetyltransferase" evidence="3">
    <location>
        <begin position="7"/>
        <end position="158"/>
    </location>
</feature>
<protein>
    <submittedName>
        <fullName evidence="4">GNAT family N-acetyltransferase</fullName>
        <ecNumber evidence="4">2.3.1.-</ecNumber>
    </submittedName>
</protein>
<evidence type="ECO:0000256" key="1">
    <source>
        <dbReference type="ARBA" id="ARBA00022679"/>
    </source>
</evidence>
<accession>A0ABV9SA88</accession>
<dbReference type="GO" id="GO:0016746">
    <property type="term" value="F:acyltransferase activity"/>
    <property type="evidence" value="ECO:0007669"/>
    <property type="project" value="UniProtKB-KW"/>
</dbReference>
<reference evidence="5" key="1">
    <citation type="journal article" date="2019" name="Int. J. Syst. Evol. Microbiol.">
        <title>The Global Catalogue of Microorganisms (GCM) 10K type strain sequencing project: providing services to taxonomists for standard genome sequencing and annotation.</title>
        <authorList>
            <consortium name="The Broad Institute Genomics Platform"/>
            <consortium name="The Broad Institute Genome Sequencing Center for Infectious Disease"/>
            <person name="Wu L."/>
            <person name="Ma J."/>
        </authorList>
    </citation>
    <scope>NUCLEOTIDE SEQUENCE [LARGE SCALE GENOMIC DNA]</scope>
    <source>
        <strain evidence="5">ZS-22-S1</strain>
    </source>
</reference>
<dbReference type="PANTHER" id="PTHR43877">
    <property type="entry name" value="AMINOALKYLPHOSPHONATE N-ACETYLTRANSFERASE-RELATED-RELATED"/>
    <property type="match status" value="1"/>
</dbReference>
<dbReference type="InterPro" id="IPR016181">
    <property type="entry name" value="Acyl_CoA_acyltransferase"/>
</dbReference>
<proteinExistence type="predicted"/>
<dbReference type="Proteomes" id="UP001595859">
    <property type="component" value="Unassembled WGS sequence"/>
</dbReference>
<keyword evidence="5" id="KW-1185">Reference proteome</keyword>
<dbReference type="Gene3D" id="3.40.630.30">
    <property type="match status" value="1"/>
</dbReference>
<dbReference type="SUPFAM" id="SSF55729">
    <property type="entry name" value="Acyl-CoA N-acyltransferases (Nat)"/>
    <property type="match status" value="1"/>
</dbReference>
<evidence type="ECO:0000313" key="4">
    <source>
        <dbReference type="EMBL" id="MFC4857402.1"/>
    </source>
</evidence>
<dbReference type="RefSeq" id="WP_378059402.1">
    <property type="nucleotide sequence ID" value="NZ_JBHSIS010000020.1"/>
</dbReference>
<dbReference type="PANTHER" id="PTHR43877:SF2">
    <property type="entry name" value="AMINOALKYLPHOSPHONATE N-ACETYLTRANSFERASE-RELATED"/>
    <property type="match status" value="1"/>
</dbReference>
<keyword evidence="2 4" id="KW-0012">Acyltransferase</keyword>
<dbReference type="EC" id="2.3.1.-" evidence="4"/>
<gene>
    <name evidence="4" type="ORF">ACFPCV_28235</name>
</gene>
<evidence type="ECO:0000313" key="5">
    <source>
        <dbReference type="Proteomes" id="UP001595859"/>
    </source>
</evidence>
<dbReference type="PROSITE" id="PS51186">
    <property type="entry name" value="GNAT"/>
    <property type="match status" value="1"/>
</dbReference>
<keyword evidence="1 4" id="KW-0808">Transferase</keyword>